<dbReference type="Pfam" id="PF08638">
    <property type="entry name" value="Med14"/>
    <property type="match status" value="1"/>
</dbReference>
<accession>A0AAF0EWQ2</accession>
<evidence type="ECO:0000259" key="11">
    <source>
        <dbReference type="Pfam" id="PF08638"/>
    </source>
</evidence>
<comment type="function">
    <text evidence="9">Component of the Mediator complex, a coactivator involved in the regulated transcription of nearly all RNA polymerase II-dependent genes. Mediator functions as a bridge to convey information from gene-specific regulatory proteins to the basal RNA polymerase II transcription machinery. Mediator is recruited to promoters by direct interactions with regulatory proteins and serves as a scaffold for the assembly of a functional preinitiation complex with RNA polymerase II and the general transcription factors.</text>
</comment>
<name>A0AAF0EWQ2_9BASI</name>
<dbReference type="GO" id="GO:0006357">
    <property type="term" value="P:regulation of transcription by RNA polymerase II"/>
    <property type="evidence" value="ECO:0007669"/>
    <property type="project" value="InterPro"/>
</dbReference>
<protein>
    <recommendedName>
        <fullName evidence="3 9">Mediator of RNA polymerase II transcription subunit 14</fullName>
    </recommendedName>
    <alternativeName>
        <fullName evidence="8 9">Mediator complex subunit 14</fullName>
    </alternativeName>
</protein>
<dbReference type="AlphaFoldDB" id="A0AAF0EWQ2"/>
<evidence type="ECO:0000256" key="8">
    <source>
        <dbReference type="ARBA" id="ARBA00032007"/>
    </source>
</evidence>
<reference evidence="12" key="1">
    <citation type="submission" date="2023-03" db="EMBL/GenBank/DDBJ databases">
        <title>Mating type loci evolution in Malassezia.</title>
        <authorList>
            <person name="Coelho M.A."/>
        </authorList>
    </citation>
    <scope>NUCLEOTIDE SEQUENCE</scope>
    <source>
        <strain evidence="12">CBS 11721</strain>
    </source>
</reference>
<comment type="subunit">
    <text evidence="9">Component of the Mediator complex.</text>
</comment>
<evidence type="ECO:0000256" key="3">
    <source>
        <dbReference type="ARBA" id="ARBA00019619"/>
    </source>
</evidence>
<dbReference type="GO" id="GO:0016592">
    <property type="term" value="C:mediator complex"/>
    <property type="evidence" value="ECO:0007669"/>
    <property type="project" value="UniProtKB-UniRule"/>
</dbReference>
<dbReference type="GO" id="GO:0003712">
    <property type="term" value="F:transcription coregulator activity"/>
    <property type="evidence" value="ECO:0007669"/>
    <property type="project" value="UniProtKB-UniRule"/>
</dbReference>
<evidence type="ECO:0000313" key="12">
    <source>
        <dbReference type="EMBL" id="WFD36534.1"/>
    </source>
</evidence>
<evidence type="ECO:0000256" key="4">
    <source>
        <dbReference type="ARBA" id="ARBA00023015"/>
    </source>
</evidence>
<evidence type="ECO:0000256" key="7">
    <source>
        <dbReference type="ARBA" id="ARBA00023242"/>
    </source>
</evidence>
<dbReference type="Proteomes" id="UP001219933">
    <property type="component" value="Chromosome 5"/>
</dbReference>
<evidence type="ECO:0000256" key="5">
    <source>
        <dbReference type="ARBA" id="ARBA00023159"/>
    </source>
</evidence>
<keyword evidence="13" id="KW-1185">Reference proteome</keyword>
<evidence type="ECO:0000256" key="1">
    <source>
        <dbReference type="ARBA" id="ARBA00004123"/>
    </source>
</evidence>
<evidence type="ECO:0000256" key="2">
    <source>
        <dbReference type="ARBA" id="ARBA00007813"/>
    </source>
</evidence>
<dbReference type="InterPro" id="IPR055122">
    <property type="entry name" value="Med14_N"/>
</dbReference>
<comment type="subcellular location">
    <subcellularLocation>
        <location evidence="1 9">Nucleus</location>
    </subcellularLocation>
</comment>
<evidence type="ECO:0000313" key="13">
    <source>
        <dbReference type="Proteomes" id="UP001219933"/>
    </source>
</evidence>
<organism evidence="12 13">
    <name type="scientific">Malassezia cuniculi</name>
    <dbReference type="NCBI Taxonomy" id="948313"/>
    <lineage>
        <taxon>Eukaryota</taxon>
        <taxon>Fungi</taxon>
        <taxon>Dikarya</taxon>
        <taxon>Basidiomycota</taxon>
        <taxon>Ustilaginomycotina</taxon>
        <taxon>Malasseziomycetes</taxon>
        <taxon>Malasseziales</taxon>
        <taxon>Malasseziaceae</taxon>
        <taxon>Malassezia</taxon>
    </lineage>
</organism>
<keyword evidence="4 9" id="KW-0805">Transcription regulation</keyword>
<feature type="region of interest" description="Disordered" evidence="10">
    <location>
        <begin position="274"/>
        <end position="304"/>
    </location>
</feature>
<comment type="similarity">
    <text evidence="2 9">Belongs to the Mediator complex subunit 14 family.</text>
</comment>
<dbReference type="PANTHER" id="PTHR12809">
    <property type="entry name" value="MEDIATOR COMPLEX SUBUNIT"/>
    <property type="match status" value="1"/>
</dbReference>
<proteinExistence type="inferred from homology"/>
<dbReference type="InterPro" id="IPR013947">
    <property type="entry name" value="Mediator_Med14"/>
</dbReference>
<dbReference type="PANTHER" id="PTHR12809:SF2">
    <property type="entry name" value="MEDIATOR OF RNA POLYMERASE II TRANSCRIPTION SUBUNIT 14"/>
    <property type="match status" value="1"/>
</dbReference>
<keyword evidence="6 9" id="KW-0804">Transcription</keyword>
<evidence type="ECO:0000256" key="6">
    <source>
        <dbReference type="ARBA" id="ARBA00023163"/>
    </source>
</evidence>
<evidence type="ECO:0000256" key="9">
    <source>
        <dbReference type="RuleBase" id="RU365082"/>
    </source>
</evidence>
<keyword evidence="7 9" id="KW-0539">Nucleus</keyword>
<gene>
    <name evidence="12" type="primary">RGR1</name>
    <name evidence="12" type="ORF">MCUN1_003417</name>
</gene>
<evidence type="ECO:0000256" key="10">
    <source>
        <dbReference type="SAM" id="MobiDB-lite"/>
    </source>
</evidence>
<feature type="domain" description="Mediator complex subunit MED14 N-terminal" evidence="11">
    <location>
        <begin position="28"/>
        <end position="215"/>
    </location>
</feature>
<sequence>MSESRSRDPGAPLAQLLTELPLEQTDLVPLGVLVERVSNTVYQTLQNLGDTLVSLTSDEKRRRIFETALSLRKLMLKLLVIVRWARDADQLALARNIIALLADQQWAHEDVFSGLTRVRSVLPNARLRDADLATAIDVARTRTYTRLPASIADSAIPRERMSDDEVKVALHGLDKALRVRLATVDTIPQGMRLEQIKDGKVYLAAPGLYKLTLAAASAKPTDRWWLLSFEFEHEAKVGDEPLPRLDAMYLEAVHAAAETALGDPEVLGRDACEKDDKAAAAGAQSTPADPGAPAPVSQTGAPTTEAAAPTCLQVPVASSTSSLVHLHAALEQHALQRQLDILHAQAQNMAVNWGSNVVATLDAQSRTLTVRYWARGGAPKKAPGLGPHLFSGALELRVREEQLAGRARVLAGIAGSTQSRSAIALTWDVDEAIGVSPPTLDSLDMEALVLAAIERHAHGVLRIMQEHIVPTGISTELRAQAAGRYGARHVLHLHHAALNVLLYVSTLGGRVSLKPLDGERGALAMDAMRTAELQKTADVLCANISSLPEVLTQLRLRAHSRQLATRAAWLGIASTSQIMLRAGELARLGEGHPLLFFPLPLGAHVLMLHLSPDGDVRFALLALVPCGDEGVAVGSCRWLDRAVIGAYTVVDGALTHSPDAIDSAEVSTSELSLMYAYCAATVAYSHIEEQLRLALVSFEMVGATTQTEAPPGFDDPLLPSLCVSADELLDGAGSRNVSIRIRDWWRPHEARVEVAFRLGLKGAPRNLPSARIHDATVSLDDGIFVFSTPNVTNAVAAFQRHWKAIVVLFALRDAVPRGSLNASVASYDLHSLQFVYGSHTATVSLRAHDCSFALELDGERNPHTLIAPLLEAELNAARDKPQQLWTGFMHYLHVSLPVLSALQSATGRALVDVKVPDVEARTVTWYRVRFARHAIDVRLLRHVRMLVTDASRTDEANGETKDGKAPVSAFERLPSLAEAWPSGAKGMDALDDHTLLVHGTDAAQHLPAMILRIAKMIAEK</sequence>
<keyword evidence="5 9" id="KW-0010">Activator</keyword>
<dbReference type="GO" id="GO:0070847">
    <property type="term" value="C:core mediator complex"/>
    <property type="evidence" value="ECO:0007669"/>
    <property type="project" value="TreeGrafter"/>
</dbReference>
<dbReference type="EMBL" id="CP119881">
    <property type="protein sequence ID" value="WFD36534.1"/>
    <property type="molecule type" value="Genomic_DNA"/>
</dbReference>